<feature type="transmembrane region" description="Helical" evidence="1">
    <location>
        <begin position="6"/>
        <end position="29"/>
    </location>
</feature>
<keyword evidence="1" id="KW-0472">Membrane</keyword>
<evidence type="ECO:0008006" key="4">
    <source>
        <dbReference type="Google" id="ProtNLM"/>
    </source>
</evidence>
<dbReference type="Gene3D" id="1.25.10.10">
    <property type="entry name" value="Leucine-rich Repeat Variant"/>
    <property type="match status" value="1"/>
</dbReference>
<keyword evidence="1" id="KW-0812">Transmembrane</keyword>
<dbReference type="OrthoDB" id="2112914at2"/>
<comment type="caution">
    <text evidence="2">The sequence shown here is derived from an EMBL/GenBank/DDBJ whole genome shotgun (WGS) entry which is preliminary data.</text>
</comment>
<evidence type="ECO:0000256" key="1">
    <source>
        <dbReference type="SAM" id="Phobius"/>
    </source>
</evidence>
<sequence length="350" mass="41029">MLSQEIVLLVWIALVLLSALTGMFLYLVIKKALEMSQEKKIKHYMEQIHQAVYAYLYQEQNSRHLLPDSSIKYFAIERLLTEYSSVIEGEGKARISQLADELFHDRYKTFLQQKKWSSRMNVLYKIDGFRMKSLSEVLREMLMDEKTSKEEKLIIFRCLSTNQDEALSELFQSEPVPLSVLEYRSILNRMDEKTFIKITDDYSLYPYPLKLAIIDMIGIQKKLDYVQFLEDQLSDENFEIRIRSMKAIGEVGYLSDSEVVKRFARSDQWEERLMAAKVIGKTRVVNGLDVLDTLIKDSSWMVRAQAARAFLSYSDGLERLYDIRFTSDDPFARDMASEWIERGIEDGYSY</sequence>
<dbReference type="SUPFAM" id="SSF48371">
    <property type="entry name" value="ARM repeat"/>
    <property type="match status" value="1"/>
</dbReference>
<dbReference type="InterPro" id="IPR016024">
    <property type="entry name" value="ARM-type_fold"/>
</dbReference>
<keyword evidence="3" id="KW-1185">Reference proteome</keyword>
<dbReference type="InterPro" id="IPR011989">
    <property type="entry name" value="ARM-like"/>
</dbReference>
<dbReference type="RefSeq" id="WP_066236297.1">
    <property type="nucleotide sequence ID" value="NZ_LRFC01000001.1"/>
</dbReference>
<dbReference type="EMBL" id="LRFC01000001">
    <property type="protein sequence ID" value="KZE68950.1"/>
    <property type="molecule type" value="Genomic_DNA"/>
</dbReference>
<name>A0A165P4M4_9BACL</name>
<protein>
    <recommendedName>
        <fullName evidence="4">HEAT repeat domain-containing protein</fullName>
    </recommendedName>
</protein>
<proteinExistence type="predicted"/>
<gene>
    <name evidence="2" type="ORF">AWM68_01385</name>
</gene>
<dbReference type="Proteomes" id="UP000076567">
    <property type="component" value="Unassembled WGS sequence"/>
</dbReference>
<organism evidence="2 3">
    <name type="scientific">Fictibacillus phosphorivorans</name>
    <dbReference type="NCBI Taxonomy" id="1221500"/>
    <lineage>
        <taxon>Bacteria</taxon>
        <taxon>Bacillati</taxon>
        <taxon>Bacillota</taxon>
        <taxon>Bacilli</taxon>
        <taxon>Bacillales</taxon>
        <taxon>Fictibacillaceae</taxon>
        <taxon>Fictibacillus</taxon>
    </lineage>
</organism>
<dbReference type="AlphaFoldDB" id="A0A165P4M4"/>
<keyword evidence="1" id="KW-1133">Transmembrane helix</keyword>
<reference evidence="3" key="1">
    <citation type="submission" date="2016-01" db="EMBL/GenBank/DDBJ databases">
        <title>Draft genome of Chromobacterium sp. F49.</title>
        <authorList>
            <person name="Hong K.W."/>
        </authorList>
    </citation>
    <scope>NUCLEOTIDE SEQUENCE [LARGE SCALE GENOMIC DNA]</scope>
    <source>
        <strain evidence="3">P7IIIA</strain>
    </source>
</reference>
<evidence type="ECO:0000313" key="3">
    <source>
        <dbReference type="Proteomes" id="UP000076567"/>
    </source>
</evidence>
<accession>A0A165P4M4</accession>
<evidence type="ECO:0000313" key="2">
    <source>
        <dbReference type="EMBL" id="KZE68950.1"/>
    </source>
</evidence>